<evidence type="ECO:0000256" key="2">
    <source>
        <dbReference type="ARBA" id="ARBA00006824"/>
    </source>
</evidence>
<dbReference type="GO" id="GO:0016020">
    <property type="term" value="C:membrane"/>
    <property type="evidence" value="ECO:0007669"/>
    <property type="project" value="UniProtKB-SubCell"/>
</dbReference>
<dbReference type="Proteomes" id="UP001530377">
    <property type="component" value="Unassembled WGS sequence"/>
</dbReference>
<dbReference type="InterPro" id="IPR007248">
    <property type="entry name" value="Mpv17_PMP22"/>
</dbReference>
<dbReference type="PANTHER" id="PTHR11266">
    <property type="entry name" value="PEROXISOMAL MEMBRANE PROTEIN 2, PXMP2 MPV17"/>
    <property type="match status" value="1"/>
</dbReference>
<keyword evidence="5" id="KW-0472">Membrane</keyword>
<feature type="compositionally biased region" description="Basic and acidic residues" evidence="6">
    <location>
        <begin position="64"/>
        <end position="78"/>
    </location>
</feature>
<evidence type="ECO:0000256" key="1">
    <source>
        <dbReference type="ARBA" id="ARBA00004141"/>
    </source>
</evidence>
<dbReference type="Pfam" id="PF04117">
    <property type="entry name" value="Mpv17_PMP22"/>
    <property type="match status" value="1"/>
</dbReference>
<evidence type="ECO:0000256" key="5">
    <source>
        <dbReference type="ARBA" id="ARBA00023136"/>
    </source>
</evidence>
<feature type="compositionally biased region" description="Low complexity" evidence="6">
    <location>
        <begin position="83"/>
        <end position="93"/>
    </location>
</feature>
<reference evidence="8 9" key="1">
    <citation type="submission" date="2024-10" db="EMBL/GenBank/DDBJ databases">
        <title>Updated reference genomes for cyclostephanoid diatoms.</title>
        <authorList>
            <person name="Roberts W.R."/>
            <person name="Alverson A.J."/>
        </authorList>
    </citation>
    <scope>NUCLEOTIDE SEQUENCE [LARGE SCALE GENOMIC DNA]</scope>
    <source>
        <strain evidence="8 9">AJA228-03</strain>
    </source>
</reference>
<feature type="compositionally biased region" description="Basic and acidic residues" evidence="6">
    <location>
        <begin position="379"/>
        <end position="389"/>
    </location>
</feature>
<evidence type="ECO:0000256" key="6">
    <source>
        <dbReference type="SAM" id="MobiDB-lite"/>
    </source>
</evidence>
<comment type="similarity">
    <text evidence="2">Belongs to the peroxisomal membrane protein PXMP2/4 family.</text>
</comment>
<dbReference type="PANTHER" id="PTHR11266:SF121">
    <property type="entry name" value="OS09G0315000 PROTEIN"/>
    <property type="match status" value="1"/>
</dbReference>
<feature type="signal peptide" evidence="7">
    <location>
        <begin position="1"/>
        <end position="41"/>
    </location>
</feature>
<evidence type="ECO:0000256" key="4">
    <source>
        <dbReference type="ARBA" id="ARBA00022989"/>
    </source>
</evidence>
<proteinExistence type="inferred from homology"/>
<keyword evidence="7" id="KW-0732">Signal</keyword>
<dbReference type="EMBL" id="JALLPB020000163">
    <property type="protein sequence ID" value="KAL3816155.1"/>
    <property type="molecule type" value="Genomic_DNA"/>
</dbReference>
<protein>
    <submittedName>
        <fullName evidence="8">Uncharacterized protein</fullName>
    </submittedName>
</protein>
<evidence type="ECO:0000256" key="3">
    <source>
        <dbReference type="ARBA" id="ARBA00022692"/>
    </source>
</evidence>
<evidence type="ECO:0000313" key="8">
    <source>
        <dbReference type="EMBL" id="KAL3816155.1"/>
    </source>
</evidence>
<dbReference type="AlphaFoldDB" id="A0ABD3RVA8"/>
<comment type="subcellular location">
    <subcellularLocation>
        <location evidence="1">Membrane</location>
        <topology evidence="1">Multi-pass membrane protein</topology>
    </subcellularLocation>
</comment>
<name>A0ABD3RVA8_9STRA</name>
<keyword evidence="9" id="KW-1185">Reference proteome</keyword>
<keyword evidence="4" id="KW-1133">Transmembrane helix</keyword>
<organism evidence="8 9">
    <name type="scientific">Cyclostephanos tholiformis</name>
    <dbReference type="NCBI Taxonomy" id="382380"/>
    <lineage>
        <taxon>Eukaryota</taxon>
        <taxon>Sar</taxon>
        <taxon>Stramenopiles</taxon>
        <taxon>Ochrophyta</taxon>
        <taxon>Bacillariophyta</taxon>
        <taxon>Coscinodiscophyceae</taxon>
        <taxon>Thalassiosirophycidae</taxon>
        <taxon>Stephanodiscales</taxon>
        <taxon>Stephanodiscaceae</taxon>
        <taxon>Cyclostephanos</taxon>
    </lineage>
</organism>
<feature type="chain" id="PRO_5044802205" evidence="7">
    <location>
        <begin position="42"/>
        <end position="397"/>
    </location>
</feature>
<evidence type="ECO:0000256" key="7">
    <source>
        <dbReference type="SAM" id="SignalP"/>
    </source>
</evidence>
<feature type="compositionally biased region" description="Pro residues" evidence="6">
    <location>
        <begin position="135"/>
        <end position="144"/>
    </location>
</feature>
<sequence>MMKSKAATSTLAMYTMKKNSSSSVRLLTLLILISLPSAHEAFSSSSSSSSNSSSSSTSSSHHPANTDRRRWQGNRRDLLLQPSSSSSSSSSFSRAYHRRRLRPRTMTSTSPYFVPDPPSHGIGEGSLSSTSTVDLPPPPPRPPAPSDAFINSAILLLIALFVLERVISVEFGITRGWSPYEIAQRLPLDNWASYSRLLDASPVRTKAITSATVYALGDVLSQRSAGASMGELDRWRVMRSLIAGLIGHGPMSHLWYDLSEDFFDDVLRMDRAWWDFVPRVILDQAVFGPIWNNTYVLLLGIMQFHKPRRIWDDMRRTTIPLILSGLKLWPFVHIVTYGLVPIENRLLWVDAVEIVWVTILASTASSHSTTSSLASSEEAETKPASEEGKASVSSEDD</sequence>
<comment type="caution">
    <text evidence="8">The sequence shown here is derived from an EMBL/GenBank/DDBJ whole genome shotgun (WGS) entry which is preliminary data.</text>
</comment>
<feature type="region of interest" description="Disordered" evidence="6">
    <location>
        <begin position="368"/>
        <end position="397"/>
    </location>
</feature>
<feature type="compositionally biased region" description="Low complexity" evidence="6">
    <location>
        <begin position="42"/>
        <end position="60"/>
    </location>
</feature>
<accession>A0ABD3RVA8</accession>
<keyword evidence="3" id="KW-0812">Transmembrane</keyword>
<evidence type="ECO:0000313" key="9">
    <source>
        <dbReference type="Proteomes" id="UP001530377"/>
    </source>
</evidence>
<gene>
    <name evidence="8" type="ORF">ACHAXA_001642</name>
</gene>
<feature type="region of interest" description="Disordered" evidence="6">
    <location>
        <begin position="42"/>
        <end position="144"/>
    </location>
</feature>